<dbReference type="Pfam" id="PF01584">
    <property type="entry name" value="CheW"/>
    <property type="match status" value="1"/>
</dbReference>
<evidence type="ECO:0000259" key="1">
    <source>
        <dbReference type="PROSITE" id="PS50851"/>
    </source>
</evidence>
<dbReference type="Proteomes" id="UP000623681">
    <property type="component" value="Unassembled WGS sequence"/>
</dbReference>
<proteinExistence type="predicted"/>
<dbReference type="PROSITE" id="PS50851">
    <property type="entry name" value="CHEW"/>
    <property type="match status" value="1"/>
</dbReference>
<dbReference type="Gene3D" id="2.30.30.40">
    <property type="entry name" value="SH3 Domains"/>
    <property type="match status" value="1"/>
</dbReference>
<feature type="domain" description="CheW-like" evidence="1">
    <location>
        <begin position="3"/>
        <end position="143"/>
    </location>
</feature>
<dbReference type="Gene3D" id="2.40.50.180">
    <property type="entry name" value="CheA-289, Domain 4"/>
    <property type="match status" value="1"/>
</dbReference>
<dbReference type="InterPro" id="IPR039315">
    <property type="entry name" value="CheW"/>
</dbReference>
<organism evidence="2 3">
    <name type="scientific">Clostridium paridis</name>
    <dbReference type="NCBI Taxonomy" id="2803863"/>
    <lineage>
        <taxon>Bacteria</taxon>
        <taxon>Bacillati</taxon>
        <taxon>Bacillota</taxon>
        <taxon>Clostridia</taxon>
        <taxon>Eubacteriales</taxon>
        <taxon>Clostridiaceae</taxon>
        <taxon>Clostridium</taxon>
    </lineage>
</organism>
<comment type="caution">
    <text evidence="2">The sequence shown here is derived from an EMBL/GenBank/DDBJ whole genome shotgun (WGS) entry which is preliminary data.</text>
</comment>
<dbReference type="SUPFAM" id="SSF50341">
    <property type="entry name" value="CheW-like"/>
    <property type="match status" value="1"/>
</dbReference>
<sequence length="152" mass="17227">MNSYQLVVFNLGEEEYAINISYAQEIIRIPKFTRMPNVPSFIEGIINLRGQAIPVFDLKKRFGIEVKERTSDSRLLILDIDGMKAGIIVDDVSEVIRINGGDIQVLDSEIMGISKNSIEGINIIEQRIIIILNASNLKKEIFKYDLEKELVS</sequence>
<accession>A0A937FDA3</accession>
<dbReference type="PANTHER" id="PTHR22617:SF23">
    <property type="entry name" value="CHEMOTAXIS PROTEIN CHEW"/>
    <property type="match status" value="1"/>
</dbReference>
<dbReference type="GO" id="GO:0006935">
    <property type="term" value="P:chemotaxis"/>
    <property type="evidence" value="ECO:0007669"/>
    <property type="project" value="InterPro"/>
</dbReference>
<keyword evidence="3" id="KW-1185">Reference proteome</keyword>
<dbReference type="GO" id="GO:0007165">
    <property type="term" value="P:signal transduction"/>
    <property type="evidence" value="ECO:0007669"/>
    <property type="project" value="InterPro"/>
</dbReference>
<dbReference type="SMART" id="SM00260">
    <property type="entry name" value="CheW"/>
    <property type="match status" value="1"/>
</dbReference>
<dbReference type="PANTHER" id="PTHR22617">
    <property type="entry name" value="CHEMOTAXIS SENSOR HISTIDINE KINASE-RELATED"/>
    <property type="match status" value="1"/>
</dbReference>
<reference evidence="2" key="1">
    <citation type="submission" date="2021-01" db="EMBL/GenBank/DDBJ databases">
        <title>Genome public.</title>
        <authorList>
            <person name="Liu C."/>
            <person name="Sun Q."/>
        </authorList>
    </citation>
    <scope>NUCLEOTIDE SEQUENCE</scope>
    <source>
        <strain evidence="2">YIM B02565</strain>
    </source>
</reference>
<dbReference type="EMBL" id="JAESWA010000022">
    <property type="protein sequence ID" value="MBL4931940.1"/>
    <property type="molecule type" value="Genomic_DNA"/>
</dbReference>
<dbReference type="InterPro" id="IPR036061">
    <property type="entry name" value="CheW-like_dom_sf"/>
</dbReference>
<dbReference type="AlphaFoldDB" id="A0A937FDA3"/>
<name>A0A937FDA3_9CLOT</name>
<protein>
    <submittedName>
        <fullName evidence="2">Purine-binding chemotaxis protein CheW</fullName>
    </submittedName>
</protein>
<gene>
    <name evidence="2" type="ORF">JK634_08990</name>
</gene>
<dbReference type="InterPro" id="IPR002545">
    <property type="entry name" value="CheW-lke_dom"/>
</dbReference>
<evidence type="ECO:0000313" key="2">
    <source>
        <dbReference type="EMBL" id="MBL4931940.1"/>
    </source>
</evidence>
<evidence type="ECO:0000313" key="3">
    <source>
        <dbReference type="Proteomes" id="UP000623681"/>
    </source>
</evidence>
<dbReference type="GO" id="GO:0005829">
    <property type="term" value="C:cytosol"/>
    <property type="evidence" value="ECO:0007669"/>
    <property type="project" value="TreeGrafter"/>
</dbReference>